<accession>A0ABS4TJS7</accession>
<name>A0ABS4TJS7_9PSEU</name>
<comment type="caution">
    <text evidence="3">The sequence shown here is derived from an EMBL/GenBank/DDBJ whole genome shotgun (WGS) entry which is preliminary data.</text>
</comment>
<dbReference type="EMBL" id="JAGINW010000001">
    <property type="protein sequence ID" value="MBP2324264.1"/>
    <property type="molecule type" value="Genomic_DNA"/>
</dbReference>
<dbReference type="InterPro" id="IPR024516">
    <property type="entry name" value="Mce_C"/>
</dbReference>
<dbReference type="PANTHER" id="PTHR33371:SF18">
    <property type="entry name" value="MCE-FAMILY PROTEIN MCE3C"/>
    <property type="match status" value="1"/>
</dbReference>
<organism evidence="3 4">
    <name type="scientific">Kibdelosporangium banguiense</name>
    <dbReference type="NCBI Taxonomy" id="1365924"/>
    <lineage>
        <taxon>Bacteria</taxon>
        <taxon>Bacillati</taxon>
        <taxon>Actinomycetota</taxon>
        <taxon>Actinomycetes</taxon>
        <taxon>Pseudonocardiales</taxon>
        <taxon>Pseudonocardiaceae</taxon>
        <taxon>Kibdelosporangium</taxon>
    </lineage>
</organism>
<sequence>MKPLKERNQATVGAATLAILVLSTLAVFFSDDLPIIGTGTTYSAYFSDASGLADGNEVQIAGVKVGEVSTVALAGDQVRVRFKVQDVRLGDQTKAAIGIKTLLGEKFLALEPSGGGAQDPGSPIPRARTTTPFDVNAALGELSTTVDGIDTGKLAESFQVVADTFKDTPQHMKGALEGLSALSKTISTRDQALASLLSNTSQVSKTLASRNDQITKLIADGNLLLAEIQRRKDAINQLLKGTKDLAAELRGLVADNKAQLQPALQQLDKVTSLLQRNQDNLSRGLAALAPFVRISTNTTGNGRWFEGYLCGLLPPYINLGPGKTNGLTINPDGCLPPISGGGR</sequence>
<protein>
    <submittedName>
        <fullName evidence="3">Phospholipid/cholesterol/gamma-HCH transport system substrate-binding protein</fullName>
    </submittedName>
</protein>
<evidence type="ECO:0000259" key="2">
    <source>
        <dbReference type="Pfam" id="PF11887"/>
    </source>
</evidence>
<dbReference type="NCBIfam" id="TIGR00996">
    <property type="entry name" value="Mtu_fam_mce"/>
    <property type="match status" value="1"/>
</dbReference>
<dbReference type="InterPro" id="IPR003399">
    <property type="entry name" value="Mce/MlaD"/>
</dbReference>
<dbReference type="Pfam" id="PF02470">
    <property type="entry name" value="MlaD"/>
    <property type="match status" value="1"/>
</dbReference>
<evidence type="ECO:0000313" key="4">
    <source>
        <dbReference type="Proteomes" id="UP001519332"/>
    </source>
</evidence>
<feature type="domain" description="Mce/MlaD" evidence="1">
    <location>
        <begin position="39"/>
        <end position="112"/>
    </location>
</feature>
<dbReference type="PANTHER" id="PTHR33371">
    <property type="entry name" value="INTERMEMBRANE PHOSPHOLIPID TRANSPORT SYSTEM BINDING PROTEIN MLAD-RELATED"/>
    <property type="match status" value="1"/>
</dbReference>
<keyword evidence="4" id="KW-1185">Reference proteome</keyword>
<dbReference type="InterPro" id="IPR052336">
    <property type="entry name" value="MlaD_Phospholipid_Transporter"/>
</dbReference>
<dbReference type="InterPro" id="IPR005693">
    <property type="entry name" value="Mce"/>
</dbReference>
<dbReference type="PRINTS" id="PR01782">
    <property type="entry name" value="MCEVIRFACTOR"/>
</dbReference>
<evidence type="ECO:0000259" key="1">
    <source>
        <dbReference type="Pfam" id="PF02470"/>
    </source>
</evidence>
<proteinExistence type="predicted"/>
<dbReference type="Proteomes" id="UP001519332">
    <property type="component" value="Unassembled WGS sequence"/>
</dbReference>
<gene>
    <name evidence="3" type="ORF">JOF56_004649</name>
</gene>
<dbReference type="Pfam" id="PF11887">
    <property type="entry name" value="Mce4_CUP1"/>
    <property type="match status" value="1"/>
</dbReference>
<dbReference type="RefSeq" id="WP_209641488.1">
    <property type="nucleotide sequence ID" value="NZ_JAGINW010000001.1"/>
</dbReference>
<reference evidence="3 4" key="1">
    <citation type="submission" date="2021-03" db="EMBL/GenBank/DDBJ databases">
        <title>Sequencing the genomes of 1000 actinobacteria strains.</title>
        <authorList>
            <person name="Klenk H.-P."/>
        </authorList>
    </citation>
    <scope>NUCLEOTIDE SEQUENCE [LARGE SCALE GENOMIC DNA]</scope>
    <source>
        <strain evidence="3 4">DSM 46670</strain>
    </source>
</reference>
<feature type="domain" description="Mammalian cell entry C-terminal" evidence="2">
    <location>
        <begin position="120"/>
        <end position="302"/>
    </location>
</feature>
<evidence type="ECO:0000313" key="3">
    <source>
        <dbReference type="EMBL" id="MBP2324264.1"/>
    </source>
</evidence>